<keyword evidence="1" id="KW-0812">Transmembrane</keyword>
<sequence>MKKTRINFIWLIGLLAVFLTTTGFVQSNIEDNAHILNKETKTLINEKNNRYLQTKEQPQIVVITVKKLNKLTPKTLDHSKRTVFIVVGQKGSKRNVQIFSTKDLHGAFTADARANILRAEVDQLRSQNNAKFNQGLRFVFRACATKVDQQYQYALDKYDLTSSEQNKISHPHSVALPIALALAFLIMGIVYVLKKFGHRNSEPHN</sequence>
<gene>
    <name evidence="3" type="ordered locus">LBA0211</name>
</gene>
<dbReference type="Gene3D" id="3.10.310.50">
    <property type="match status" value="1"/>
</dbReference>
<dbReference type="KEGG" id="lac:LBA0211"/>
<evidence type="ECO:0000256" key="1">
    <source>
        <dbReference type="SAM" id="Phobius"/>
    </source>
</evidence>
<dbReference type="Pfam" id="PF04536">
    <property type="entry name" value="TPM_phosphatase"/>
    <property type="match status" value="1"/>
</dbReference>
<evidence type="ECO:0000259" key="2">
    <source>
        <dbReference type="Pfam" id="PF04536"/>
    </source>
</evidence>
<dbReference type="EMBL" id="CP000033">
    <property type="protein sequence ID" value="AAV42106.1"/>
    <property type="molecule type" value="Genomic_DNA"/>
</dbReference>
<dbReference type="HOGENOM" id="CLU_115803_0_0_9"/>
<keyword evidence="1" id="KW-0472">Membrane</keyword>
<dbReference type="AlphaFoldDB" id="Q5FMG8"/>
<reference evidence="3 4" key="1">
    <citation type="journal article" date="2005" name="Proc. Natl. Acad. Sci. U.S.A.">
        <title>Complete genome sequence of the probiotic lactic acid bacterium Lactobacillus acidophilus NCFM.</title>
        <authorList>
            <person name="Altermann E."/>
            <person name="Russell W.M."/>
            <person name="Azcarate-Peril M.A."/>
            <person name="Barrangou R."/>
            <person name="Buck B.L."/>
            <person name="McAuliffe O."/>
            <person name="Souther N."/>
            <person name="Dobson A."/>
            <person name="Duong T."/>
            <person name="Callanan M."/>
            <person name="Lick S."/>
            <person name="Hamrick A."/>
            <person name="Cano R."/>
            <person name="Klaenhammer T.R."/>
        </authorList>
    </citation>
    <scope>NUCLEOTIDE SEQUENCE [LARGE SCALE GENOMIC DNA]</scope>
    <source>
        <strain evidence="4">ATCC 700396 / NCK56 / N2 / NCFM</strain>
    </source>
</reference>
<dbReference type="STRING" id="272621.LBA0211"/>
<dbReference type="Proteomes" id="UP000006381">
    <property type="component" value="Chromosome"/>
</dbReference>
<dbReference type="PATRIC" id="fig|272621.13.peg.201"/>
<feature type="transmembrane region" description="Helical" evidence="1">
    <location>
        <begin position="174"/>
        <end position="193"/>
    </location>
</feature>
<keyword evidence="1" id="KW-1133">Transmembrane helix</keyword>
<dbReference type="OrthoDB" id="2294323at2"/>
<name>Q5FMG8_LACAC</name>
<dbReference type="BioCyc" id="LACI272621:G1G49-205-MONOMER"/>
<proteinExistence type="predicted"/>
<accession>Q5FMG8</accession>
<evidence type="ECO:0000313" key="4">
    <source>
        <dbReference type="Proteomes" id="UP000006381"/>
    </source>
</evidence>
<feature type="domain" description="TPM" evidence="2">
    <location>
        <begin position="30"/>
        <end position="142"/>
    </location>
</feature>
<dbReference type="InterPro" id="IPR007621">
    <property type="entry name" value="TPM_dom"/>
</dbReference>
<organism evidence="4">
    <name type="scientific">Lactobacillus acidophilus (strain ATCC 700396 / NCK56 / N2 / NCFM)</name>
    <dbReference type="NCBI Taxonomy" id="272621"/>
    <lineage>
        <taxon>Bacteria</taxon>
        <taxon>Bacillati</taxon>
        <taxon>Bacillota</taxon>
        <taxon>Bacilli</taxon>
        <taxon>Lactobacillales</taxon>
        <taxon>Lactobacillaceae</taxon>
        <taxon>Lactobacillus</taxon>
    </lineage>
</organism>
<dbReference type="eggNOG" id="COG1512">
    <property type="taxonomic scope" value="Bacteria"/>
</dbReference>
<evidence type="ECO:0000313" key="3">
    <source>
        <dbReference type="EMBL" id="AAV42106.1"/>
    </source>
</evidence>
<protein>
    <recommendedName>
        <fullName evidence="2">TPM domain-containing protein</fullName>
    </recommendedName>
</protein>
<keyword evidence="4" id="KW-1185">Reference proteome</keyword>